<dbReference type="EMBL" id="AZHD01000020">
    <property type="protein sequence ID" value="OAA55317.1"/>
    <property type="molecule type" value="Genomic_DNA"/>
</dbReference>
<proteinExistence type="predicted"/>
<sequence>MARPKAWGYIFVYRATTEQRAMSANFQFLRTSKYSEPSNAAQRMGRTDLQAGTAVAADTAGCRGGRATIQEQDTNVQGTRRTEKTRKPLQRLGVTGIQSTVVRHAGESTMAVCFEDALLQVLVFS</sequence>
<gene>
    <name evidence="1" type="ORF">SPI_08412</name>
</gene>
<evidence type="ECO:0000313" key="1">
    <source>
        <dbReference type="EMBL" id="OAA55317.1"/>
    </source>
</evidence>
<name>A0A167NA97_9HYPO</name>
<reference evidence="1 2" key="1">
    <citation type="journal article" date="2016" name="Genome Biol. Evol.">
        <title>Divergent and convergent evolution of fungal pathogenicity.</title>
        <authorList>
            <person name="Shang Y."/>
            <person name="Xiao G."/>
            <person name="Zheng P."/>
            <person name="Cen K."/>
            <person name="Zhan S."/>
            <person name="Wang C."/>
        </authorList>
    </citation>
    <scope>NUCLEOTIDE SEQUENCE [LARGE SCALE GENOMIC DNA]</scope>
    <source>
        <strain evidence="1 2">RCEF 264</strain>
    </source>
</reference>
<dbReference type="AlphaFoldDB" id="A0A167NA97"/>
<keyword evidence="2" id="KW-1185">Reference proteome</keyword>
<evidence type="ECO:0000313" key="2">
    <source>
        <dbReference type="Proteomes" id="UP000076874"/>
    </source>
</evidence>
<protein>
    <submittedName>
        <fullName evidence="1">Uncharacterized protein</fullName>
    </submittedName>
</protein>
<comment type="caution">
    <text evidence="1">The sequence shown here is derived from an EMBL/GenBank/DDBJ whole genome shotgun (WGS) entry which is preliminary data.</text>
</comment>
<organism evidence="1 2">
    <name type="scientific">Niveomyces insectorum RCEF 264</name>
    <dbReference type="NCBI Taxonomy" id="1081102"/>
    <lineage>
        <taxon>Eukaryota</taxon>
        <taxon>Fungi</taxon>
        <taxon>Dikarya</taxon>
        <taxon>Ascomycota</taxon>
        <taxon>Pezizomycotina</taxon>
        <taxon>Sordariomycetes</taxon>
        <taxon>Hypocreomycetidae</taxon>
        <taxon>Hypocreales</taxon>
        <taxon>Cordycipitaceae</taxon>
        <taxon>Niveomyces</taxon>
    </lineage>
</organism>
<dbReference type="Proteomes" id="UP000076874">
    <property type="component" value="Unassembled WGS sequence"/>
</dbReference>
<accession>A0A167NA97</accession>